<evidence type="ECO:0000313" key="3">
    <source>
        <dbReference type="EMBL" id="TDQ83132.1"/>
    </source>
</evidence>
<dbReference type="EMBL" id="SNYW01000007">
    <property type="protein sequence ID" value="TDQ83132.1"/>
    <property type="molecule type" value="Genomic_DNA"/>
</dbReference>
<keyword evidence="4" id="KW-1185">Reference proteome</keyword>
<keyword evidence="1" id="KW-0812">Transmembrane</keyword>
<dbReference type="PANTHER" id="PTHR14859">
    <property type="entry name" value="CALCOFLUOR WHITE HYPERSENSITIVE PROTEIN PRECURSOR"/>
    <property type="match status" value="1"/>
</dbReference>
<evidence type="ECO:0000256" key="1">
    <source>
        <dbReference type="SAM" id="Phobius"/>
    </source>
</evidence>
<dbReference type="Pfam" id="PF03372">
    <property type="entry name" value="Exo_endo_phos"/>
    <property type="match status" value="1"/>
</dbReference>
<sequence length="355" mass="38712">MAMKEEAGRQARPGNRAPVATSWLFRLSCRLLALGVLGLGAAALLPLFHPLWPLASVAEHFAFQILLGAVFLALLALALRRWYWLLPVLAIALIQLWIIHPHWPAPGLVVTPMAEERRLKVVSLNVWYRGDSYQAVRDYLAASDADVVGLVEVTPRWKTELATLRELYPYAIDCIGADHRCEEMLLSRHPFTRSGAGRIDGRLPVLAWGELALPGHGPVTVAVTHLVWPLLPADPPGLADDPNAVVPADGLPHLAQAEQAAQLAAGLARLPRDLVLMGDFNAAPWSRIQRELRATSGLGNDFAAPSWPAWGPWPIRLPIDHILARGRARIHAFSAGPDVGSDHLPVEAVVSLVRP</sequence>
<evidence type="ECO:0000259" key="2">
    <source>
        <dbReference type="Pfam" id="PF03372"/>
    </source>
</evidence>
<dbReference type="GO" id="GO:0004519">
    <property type="term" value="F:endonuclease activity"/>
    <property type="evidence" value="ECO:0007669"/>
    <property type="project" value="UniProtKB-KW"/>
</dbReference>
<feature type="domain" description="Endonuclease/exonuclease/phosphatase" evidence="2">
    <location>
        <begin position="123"/>
        <end position="343"/>
    </location>
</feature>
<feature type="transmembrane region" description="Helical" evidence="1">
    <location>
        <begin position="61"/>
        <end position="79"/>
    </location>
</feature>
<feature type="transmembrane region" description="Helical" evidence="1">
    <location>
        <begin position="84"/>
        <end position="103"/>
    </location>
</feature>
<name>A0A4R6WVM0_9PROT</name>
<reference evidence="3 4" key="1">
    <citation type="submission" date="2019-03" db="EMBL/GenBank/DDBJ databases">
        <title>Genomic Encyclopedia of Type Strains, Phase III (KMG-III): the genomes of soil and plant-associated and newly described type strains.</title>
        <authorList>
            <person name="Whitman W."/>
        </authorList>
    </citation>
    <scope>NUCLEOTIDE SEQUENCE [LARGE SCALE GENOMIC DNA]</scope>
    <source>
        <strain evidence="3 4">CGMCC 1.7660</strain>
    </source>
</reference>
<dbReference type="GO" id="GO:0006506">
    <property type="term" value="P:GPI anchor biosynthetic process"/>
    <property type="evidence" value="ECO:0007669"/>
    <property type="project" value="TreeGrafter"/>
</dbReference>
<accession>A0A4R6WVM0</accession>
<proteinExistence type="predicted"/>
<dbReference type="InterPro" id="IPR036691">
    <property type="entry name" value="Endo/exonu/phosph_ase_sf"/>
</dbReference>
<keyword evidence="1" id="KW-1133">Transmembrane helix</keyword>
<evidence type="ECO:0000313" key="4">
    <source>
        <dbReference type="Proteomes" id="UP000295783"/>
    </source>
</evidence>
<keyword evidence="3" id="KW-0540">Nuclease</keyword>
<dbReference type="GO" id="GO:0016020">
    <property type="term" value="C:membrane"/>
    <property type="evidence" value="ECO:0007669"/>
    <property type="project" value="GOC"/>
</dbReference>
<keyword evidence="3" id="KW-0269">Exonuclease</keyword>
<feature type="transmembrane region" description="Helical" evidence="1">
    <location>
        <begin position="31"/>
        <end position="49"/>
    </location>
</feature>
<keyword evidence="3" id="KW-0255">Endonuclease</keyword>
<comment type="caution">
    <text evidence="3">The sequence shown here is derived from an EMBL/GenBank/DDBJ whole genome shotgun (WGS) entry which is preliminary data.</text>
</comment>
<dbReference type="InterPro" id="IPR051916">
    <property type="entry name" value="GPI-anchor_lipid_remodeler"/>
</dbReference>
<dbReference type="SUPFAM" id="SSF56219">
    <property type="entry name" value="DNase I-like"/>
    <property type="match status" value="1"/>
</dbReference>
<keyword evidence="3" id="KW-0378">Hydrolase</keyword>
<dbReference type="Gene3D" id="3.60.10.10">
    <property type="entry name" value="Endonuclease/exonuclease/phosphatase"/>
    <property type="match status" value="1"/>
</dbReference>
<organism evidence="3 4">
    <name type="scientific">Dongia mobilis</name>
    <dbReference type="NCBI Taxonomy" id="578943"/>
    <lineage>
        <taxon>Bacteria</taxon>
        <taxon>Pseudomonadati</taxon>
        <taxon>Pseudomonadota</taxon>
        <taxon>Alphaproteobacteria</taxon>
        <taxon>Rhodospirillales</taxon>
        <taxon>Dongiaceae</taxon>
        <taxon>Dongia</taxon>
    </lineage>
</organism>
<dbReference type="AlphaFoldDB" id="A0A4R6WVM0"/>
<protein>
    <submittedName>
        <fullName evidence="3">Endonuclease/exonuclease/phosphatase (EEP) superfamily protein YafD</fullName>
    </submittedName>
</protein>
<dbReference type="RefSeq" id="WP_166645036.1">
    <property type="nucleotide sequence ID" value="NZ_SNYW01000007.1"/>
</dbReference>
<dbReference type="GO" id="GO:0004527">
    <property type="term" value="F:exonuclease activity"/>
    <property type="evidence" value="ECO:0007669"/>
    <property type="project" value="UniProtKB-KW"/>
</dbReference>
<gene>
    <name evidence="3" type="ORF">A8950_1417</name>
</gene>
<keyword evidence="1" id="KW-0472">Membrane</keyword>
<dbReference type="PANTHER" id="PTHR14859:SF1">
    <property type="entry name" value="PGAP2-INTERACTING PROTEIN"/>
    <property type="match status" value="1"/>
</dbReference>
<dbReference type="Proteomes" id="UP000295783">
    <property type="component" value="Unassembled WGS sequence"/>
</dbReference>
<dbReference type="InterPro" id="IPR005135">
    <property type="entry name" value="Endo/exonuclease/phosphatase"/>
</dbReference>